<gene>
    <name evidence="1" type="ORF">SAMN06265376_1166</name>
</gene>
<sequence>MILQTGGEALGDISTRSNSRSSAMLNAFAIGYTPTSTLSPTSRTSRARIF</sequence>
<proteinExistence type="predicted"/>
<accession>A0A239EDE5</accession>
<dbReference type="EMBL" id="FZNY01000016">
    <property type="protein sequence ID" value="SNS41912.1"/>
    <property type="molecule type" value="Genomic_DNA"/>
</dbReference>
<organism evidence="1 2">
    <name type="scientific">Dokdonia pacifica</name>
    <dbReference type="NCBI Taxonomy" id="1627892"/>
    <lineage>
        <taxon>Bacteria</taxon>
        <taxon>Pseudomonadati</taxon>
        <taxon>Bacteroidota</taxon>
        <taxon>Flavobacteriia</taxon>
        <taxon>Flavobacteriales</taxon>
        <taxon>Flavobacteriaceae</taxon>
        <taxon>Dokdonia</taxon>
    </lineage>
</organism>
<dbReference type="AlphaFoldDB" id="A0A239EDE5"/>
<protein>
    <submittedName>
        <fullName evidence="1">Uncharacterized protein</fullName>
    </submittedName>
</protein>
<evidence type="ECO:0000313" key="1">
    <source>
        <dbReference type="EMBL" id="SNS41912.1"/>
    </source>
</evidence>
<name>A0A239EDE5_9FLAO</name>
<reference evidence="1 2" key="1">
    <citation type="submission" date="2017-06" db="EMBL/GenBank/DDBJ databases">
        <authorList>
            <person name="Kim H.J."/>
            <person name="Triplett B.A."/>
        </authorList>
    </citation>
    <scope>NUCLEOTIDE SEQUENCE [LARGE SCALE GENOMIC DNA]</scope>
    <source>
        <strain evidence="1 2">DSM 25597</strain>
    </source>
</reference>
<evidence type="ECO:0000313" key="2">
    <source>
        <dbReference type="Proteomes" id="UP000198379"/>
    </source>
</evidence>
<keyword evidence="2" id="KW-1185">Reference proteome</keyword>
<dbReference type="Proteomes" id="UP000198379">
    <property type="component" value="Unassembled WGS sequence"/>
</dbReference>